<dbReference type="RefSeq" id="WP_139715420.1">
    <property type="nucleotide sequence ID" value="NZ_CP040871.1"/>
</dbReference>
<dbReference type="OrthoDB" id="6057871at2"/>
<protein>
    <submittedName>
        <fullName evidence="1">Uncharacterized protein</fullName>
    </submittedName>
</protein>
<reference evidence="1 2" key="1">
    <citation type="submission" date="2019-06" db="EMBL/GenBank/DDBJ databases">
        <title>Thermomonas aquatica sp. nov., isolated from an industrial wastewater treatment plant.</title>
        <authorList>
            <person name="Jeon J.H."/>
            <person name="Park D.-S."/>
        </authorList>
    </citation>
    <scope>NUCLEOTIDE SEQUENCE [LARGE SCALE GENOMIC DNA]</scope>
    <source>
        <strain evidence="1 2">SY21</strain>
    </source>
</reference>
<accession>A0A5B7ZMH7</accession>
<evidence type="ECO:0000313" key="2">
    <source>
        <dbReference type="Proteomes" id="UP000308149"/>
    </source>
</evidence>
<dbReference type="KEGG" id="thes:FHQ07_03780"/>
<organism evidence="1 2">
    <name type="scientific">Thermomonas aquatica</name>
    <dbReference type="NCBI Taxonomy" id="2202149"/>
    <lineage>
        <taxon>Bacteria</taxon>
        <taxon>Pseudomonadati</taxon>
        <taxon>Pseudomonadota</taxon>
        <taxon>Gammaproteobacteria</taxon>
        <taxon>Lysobacterales</taxon>
        <taxon>Lysobacteraceae</taxon>
        <taxon>Thermomonas</taxon>
    </lineage>
</organism>
<dbReference type="EMBL" id="CP040871">
    <property type="protein sequence ID" value="QDA56494.1"/>
    <property type="molecule type" value="Genomic_DNA"/>
</dbReference>
<name>A0A5B7ZMH7_9GAMM</name>
<evidence type="ECO:0000313" key="1">
    <source>
        <dbReference type="EMBL" id="QDA56494.1"/>
    </source>
</evidence>
<gene>
    <name evidence="1" type="ORF">FHQ07_03780</name>
</gene>
<dbReference type="AlphaFoldDB" id="A0A5B7ZMH7"/>
<dbReference type="Proteomes" id="UP000308149">
    <property type="component" value="Chromosome"/>
</dbReference>
<proteinExistence type="predicted"/>
<sequence length="164" mass="18124">MAATLPGLTQALGGARPMSRLIFSFALLSLTLAGCFGSDPKYTEYFPEANGDKPDIFELSFVQVCESRREAFNGAARFARRYHFLQERIAEPDSRIGSVYTSGAPMRAHLMVEQLHEQLYRISLSTFHGFPTDLVLAARTFNFCSAEGPPPNNSFKPNPLRGSA</sequence>
<keyword evidence="2" id="KW-1185">Reference proteome</keyword>